<protein>
    <submittedName>
        <fullName evidence="1">Uncharacterized protein</fullName>
    </submittedName>
</protein>
<dbReference type="Proteomes" id="UP000310249">
    <property type="component" value="Unassembled WGS sequence"/>
</dbReference>
<dbReference type="AlphaFoldDB" id="A0A5S3WSB7"/>
<gene>
    <name evidence="1" type="ORF">CWB99_02430</name>
</gene>
<evidence type="ECO:0000313" key="2">
    <source>
        <dbReference type="Proteomes" id="UP000310249"/>
    </source>
</evidence>
<reference evidence="2" key="2">
    <citation type="submission" date="2019-06" db="EMBL/GenBank/DDBJ databases">
        <title>Co-occurence of chitin degradation, pigmentation and bioactivity in marine Pseudoalteromonas.</title>
        <authorList>
            <person name="Sonnenschein E.C."/>
            <person name="Bech P.K."/>
        </authorList>
    </citation>
    <scope>NUCLEOTIDE SEQUENCE [LARGE SCALE GENOMIC DNA]</scope>
    <source>
        <strain evidence="2">S2676</strain>
    </source>
</reference>
<evidence type="ECO:0000313" key="1">
    <source>
        <dbReference type="EMBL" id="TMP32078.1"/>
    </source>
</evidence>
<reference evidence="1 2" key="1">
    <citation type="submission" date="2018-01" db="EMBL/GenBank/DDBJ databases">
        <authorList>
            <person name="Paulsen S."/>
            <person name="Gram L.K."/>
        </authorList>
    </citation>
    <scope>NUCLEOTIDE SEQUENCE [LARGE SCALE GENOMIC DNA]</scope>
    <source>
        <strain evidence="1 2">S2676</strain>
    </source>
</reference>
<sequence>MDMADLLCCQSADLRPVDGAGLIPTRNAYRLLVAMTHPKAIVFTAAVFPQFILTVQPQPCVYLFSVKAIRPSSSF</sequence>
<name>A0A5S3WSB7_9GAMM</name>
<organism evidence="1 2">
    <name type="scientific">Pseudoalteromonas rubra</name>
    <dbReference type="NCBI Taxonomy" id="43658"/>
    <lineage>
        <taxon>Bacteria</taxon>
        <taxon>Pseudomonadati</taxon>
        <taxon>Pseudomonadota</taxon>
        <taxon>Gammaproteobacteria</taxon>
        <taxon>Alteromonadales</taxon>
        <taxon>Pseudoalteromonadaceae</taxon>
        <taxon>Pseudoalteromonas</taxon>
    </lineage>
</organism>
<dbReference type="EMBL" id="PNCI01000006">
    <property type="protein sequence ID" value="TMP32078.1"/>
    <property type="molecule type" value="Genomic_DNA"/>
</dbReference>
<comment type="caution">
    <text evidence="1">The sequence shown here is derived from an EMBL/GenBank/DDBJ whole genome shotgun (WGS) entry which is preliminary data.</text>
</comment>
<proteinExistence type="predicted"/>
<accession>A0A5S3WSB7</accession>